<accession>A0A229S1T8</accession>
<evidence type="ECO:0000313" key="2">
    <source>
        <dbReference type="EMBL" id="OXM52836.1"/>
    </source>
</evidence>
<dbReference type="Proteomes" id="UP000215223">
    <property type="component" value="Unassembled WGS sequence"/>
</dbReference>
<name>A0A229S1T8_9PSEU</name>
<dbReference type="OrthoDB" id="3635032at2"/>
<feature type="signal peptide" evidence="1">
    <location>
        <begin position="1"/>
        <end position="22"/>
    </location>
</feature>
<evidence type="ECO:0000313" key="3">
    <source>
        <dbReference type="Proteomes" id="UP000215223"/>
    </source>
</evidence>
<evidence type="ECO:0000256" key="1">
    <source>
        <dbReference type="SAM" id="SignalP"/>
    </source>
</evidence>
<protein>
    <recommendedName>
        <fullName evidence="4">Aminopeptidase</fullName>
    </recommendedName>
</protein>
<keyword evidence="3" id="KW-1185">Reference proteome</keyword>
<dbReference type="RefSeq" id="WP_093936001.1">
    <property type="nucleotide sequence ID" value="NZ_NMQT01000082.1"/>
</dbReference>
<dbReference type="AlphaFoldDB" id="A0A229S1T8"/>
<dbReference type="Pfam" id="PF03752">
    <property type="entry name" value="ALF"/>
    <property type="match status" value="1"/>
</dbReference>
<gene>
    <name evidence="2" type="ORF">CFP71_22930</name>
</gene>
<evidence type="ECO:0008006" key="4">
    <source>
        <dbReference type="Google" id="ProtNLM"/>
    </source>
</evidence>
<sequence length="351" mass="38487">MVSSVAVFAAVTGVLVPGTATAAPAGSSSVVTQTPDEVRTNAAAVVGLTVTPELLRLSESDFVYAIYQAAKRQGDIAVEVQYAAFDAYRSGWTSLFLQTGIYEAHQRDLDREAVYQVRRGERQPAAALLGFELTSILLAQDDKNFVFELWERAARGSFVRAAAGQVFGGTPVEQKDFIVRGIFVEHQRDVDAAKEAAEKEAAEKKLRDARVKAAAVVGMDPALAAQLTDEMFVEQIWFYNLAPQDSEVWYRAYQSRTPEQWRAFIDTGIFEAAAKDKVNAIKVRAAAVVGIEAGYARYLEEGPLVREIWNRARSGSRVQAAARRALDSGSAAQWRIFLETDIFAAAEADKH</sequence>
<reference evidence="2 3" key="1">
    <citation type="submission" date="2017-07" db="EMBL/GenBank/DDBJ databases">
        <title>Amycolatopsis thailandensis Genome sequencing and assembly.</title>
        <authorList>
            <person name="Kaur N."/>
            <person name="Mayilraj S."/>
        </authorList>
    </citation>
    <scope>NUCLEOTIDE SEQUENCE [LARGE SCALE GENOMIC DNA]</scope>
    <source>
        <strain evidence="2 3">JCM 16380</strain>
    </source>
</reference>
<feature type="chain" id="PRO_5012782335" description="Aminopeptidase" evidence="1">
    <location>
        <begin position="23"/>
        <end position="351"/>
    </location>
</feature>
<comment type="caution">
    <text evidence="2">The sequence shown here is derived from an EMBL/GenBank/DDBJ whole genome shotgun (WGS) entry which is preliminary data.</text>
</comment>
<proteinExistence type="predicted"/>
<dbReference type="EMBL" id="NMQT01000082">
    <property type="protein sequence ID" value="OXM52836.1"/>
    <property type="molecule type" value="Genomic_DNA"/>
</dbReference>
<keyword evidence="1" id="KW-0732">Signal</keyword>
<organism evidence="2 3">
    <name type="scientific">Amycolatopsis thailandensis</name>
    <dbReference type="NCBI Taxonomy" id="589330"/>
    <lineage>
        <taxon>Bacteria</taxon>
        <taxon>Bacillati</taxon>
        <taxon>Actinomycetota</taxon>
        <taxon>Actinomycetes</taxon>
        <taxon>Pseudonocardiales</taxon>
        <taxon>Pseudonocardiaceae</taxon>
        <taxon>Amycolatopsis</taxon>
    </lineage>
</organism>
<dbReference type="InterPro" id="IPR005506">
    <property type="entry name" value="DUF312_ALF"/>
</dbReference>